<evidence type="ECO:0000313" key="1">
    <source>
        <dbReference type="EMBL" id="TPG62415.1"/>
    </source>
</evidence>
<dbReference type="AlphaFoldDB" id="A0A502GKN8"/>
<dbReference type="OrthoDB" id="886935at2"/>
<dbReference type="PROSITE" id="PS51257">
    <property type="entry name" value="PROKAR_LIPOPROTEIN"/>
    <property type="match status" value="1"/>
</dbReference>
<organism evidence="1 2">
    <name type="scientific">Hymenobacter nivis</name>
    <dbReference type="NCBI Taxonomy" id="1850093"/>
    <lineage>
        <taxon>Bacteria</taxon>
        <taxon>Pseudomonadati</taxon>
        <taxon>Bacteroidota</taxon>
        <taxon>Cytophagia</taxon>
        <taxon>Cytophagales</taxon>
        <taxon>Hymenobacteraceae</taxon>
        <taxon>Hymenobacter</taxon>
    </lineage>
</organism>
<comment type="caution">
    <text evidence="1">The sequence shown here is derived from an EMBL/GenBank/DDBJ whole genome shotgun (WGS) entry which is preliminary data.</text>
</comment>
<reference evidence="1 2" key="1">
    <citation type="journal article" date="2019" name="Environ. Microbiol.">
        <title>Species interactions and distinct microbial communities in high Arctic permafrost affected cryosols are associated with the CH4 and CO2 gas fluxes.</title>
        <authorList>
            <person name="Altshuler I."/>
            <person name="Hamel J."/>
            <person name="Turney S."/>
            <person name="Magnuson E."/>
            <person name="Levesque R."/>
            <person name="Greer C."/>
            <person name="Whyte L.G."/>
        </authorList>
    </citation>
    <scope>NUCLEOTIDE SEQUENCE [LARGE SCALE GENOMIC DNA]</scope>
    <source>
        <strain evidence="1 2">S9.2P</strain>
    </source>
</reference>
<dbReference type="RefSeq" id="WP_140469151.1">
    <property type="nucleotide sequence ID" value="NZ_RCYZ01000009.1"/>
</dbReference>
<sequence length="131" mass="13469">MRPRLLLALAGAAGTLLSCKHDADLTPLCYAGTVVGGSCYDGLLIDVDPAYPIGNPTSSSSGAFLGRNVIAVRYPATVTPVNTATGQRVYFTYTNATDQPVGAVCLAYDPVKPTVPHLVLTTASATPCTAP</sequence>
<proteinExistence type="predicted"/>
<protein>
    <submittedName>
        <fullName evidence="1">Uncharacterized protein</fullName>
    </submittedName>
</protein>
<evidence type="ECO:0000313" key="2">
    <source>
        <dbReference type="Proteomes" id="UP000317646"/>
    </source>
</evidence>
<accession>A0A502GKN8</accession>
<dbReference type="EMBL" id="RCYZ01000009">
    <property type="protein sequence ID" value="TPG62415.1"/>
    <property type="molecule type" value="Genomic_DNA"/>
</dbReference>
<dbReference type="Proteomes" id="UP000317646">
    <property type="component" value="Unassembled WGS sequence"/>
</dbReference>
<keyword evidence="2" id="KW-1185">Reference proteome</keyword>
<gene>
    <name evidence="1" type="ORF">EAH73_19680</name>
</gene>
<name>A0A502GKN8_9BACT</name>